<organism evidence="2">
    <name type="scientific">Spodoptera frugiperda</name>
    <name type="common">Fall armyworm</name>
    <dbReference type="NCBI Taxonomy" id="7108"/>
    <lineage>
        <taxon>Eukaryota</taxon>
        <taxon>Metazoa</taxon>
        <taxon>Ecdysozoa</taxon>
        <taxon>Arthropoda</taxon>
        <taxon>Hexapoda</taxon>
        <taxon>Insecta</taxon>
        <taxon>Pterygota</taxon>
        <taxon>Neoptera</taxon>
        <taxon>Endopterygota</taxon>
        <taxon>Lepidoptera</taxon>
        <taxon>Glossata</taxon>
        <taxon>Ditrysia</taxon>
        <taxon>Noctuoidea</taxon>
        <taxon>Noctuidae</taxon>
        <taxon>Amphipyrinae</taxon>
        <taxon>Spodoptera</taxon>
    </lineage>
</organism>
<dbReference type="EMBL" id="ODYU01010673">
    <property type="protein sequence ID" value="SOQ55946.1"/>
    <property type="molecule type" value="Genomic_DNA"/>
</dbReference>
<feature type="region of interest" description="Disordered" evidence="1">
    <location>
        <begin position="1"/>
        <end position="78"/>
    </location>
</feature>
<proteinExistence type="predicted"/>
<name>A0A2H1WSJ5_SPOFR</name>
<dbReference type="AlphaFoldDB" id="A0A2H1WSJ5"/>
<reference evidence="2" key="1">
    <citation type="submission" date="2016-07" db="EMBL/GenBank/DDBJ databases">
        <authorList>
            <person name="Bretaudeau A."/>
        </authorList>
    </citation>
    <scope>NUCLEOTIDE SEQUENCE</scope>
    <source>
        <strain evidence="2">Rice</strain>
        <tissue evidence="2">Whole body</tissue>
    </source>
</reference>
<gene>
    <name evidence="2" type="ORF">SFRICE_003977</name>
</gene>
<feature type="compositionally biased region" description="Basic and acidic residues" evidence="1">
    <location>
        <begin position="66"/>
        <end position="77"/>
    </location>
</feature>
<protein>
    <submittedName>
        <fullName evidence="2">SFRICE_003977</fullName>
    </submittedName>
</protein>
<feature type="compositionally biased region" description="Basic residues" evidence="1">
    <location>
        <begin position="1"/>
        <end position="10"/>
    </location>
</feature>
<sequence length="408" mass="47100">MNRTPRRGRATRHETSGRFNAKSKGPSDAEDSYHSPFRHRSKEKSVANRSCYVTPDQKDFGQSYGPERRSRDKRPYKDMLTGTSSLIQNDHYRTLLKEQYGFDPLTPETVAPLKEKFKRMPYSNSIKVDSRSHHNQKASFAFMETPDGAYWQNVDNIDDVETIMHEGTSLTPDTPTVCDRTPKHIYIYEVPRVKIIAEKFSKYKKNNIELRRLDEKVVCVEYGIYDRTSKDELKPVQRMRAFFSIKPALEDGSPNHESGKLPRLPSSIKHQFHILDEDLKKLTDKEIEIIDGKIEENRSYLEDLRRILKRKQVIHAKKNRTTLDLESLYQMAKRDVSSVGCGYSGANLLSKAELQEVKDLILHRCTSSVHGIRRKSIKKKEKGSGKDFSLISDTIVAELLRDDAKLHV</sequence>
<accession>A0A2H1WSJ5</accession>
<evidence type="ECO:0000313" key="2">
    <source>
        <dbReference type="EMBL" id="SOQ55946.1"/>
    </source>
</evidence>
<evidence type="ECO:0000256" key="1">
    <source>
        <dbReference type="SAM" id="MobiDB-lite"/>
    </source>
</evidence>